<name>A0A1J5PEV3_9ZZZZ</name>
<dbReference type="AlphaFoldDB" id="A0A1J5PEV3"/>
<evidence type="ECO:0000313" key="2">
    <source>
        <dbReference type="EMBL" id="OIQ69754.1"/>
    </source>
</evidence>
<sequence length="222" mass="25339">MHPSSTLRKIRSRQRQRNRAQGINQRLRKIPYPRQFSRNITIVETQGLRLQLGPAGIKHAQLLVQRHHVLGHHRMHLQLAYAMHQTQRKNHVGVEFAAVCQPACSTGGIQVVAPELMEIHAVNVFESTRHATAEHQVTHHHKAQHLQCRLHRANGSRDMKISRIGQSEQLGAQRRISTQLCGNVADRHFIRTETGNQLLTHFGNGRQFAGLIDEILKFHWAG</sequence>
<accession>A0A1J5PEV3</accession>
<protein>
    <submittedName>
        <fullName evidence="2">Uncharacterized protein</fullName>
    </submittedName>
</protein>
<dbReference type="EMBL" id="MLJW01004553">
    <property type="protein sequence ID" value="OIQ69754.1"/>
    <property type="molecule type" value="Genomic_DNA"/>
</dbReference>
<comment type="caution">
    <text evidence="2">The sequence shown here is derived from an EMBL/GenBank/DDBJ whole genome shotgun (WGS) entry which is preliminary data.</text>
</comment>
<evidence type="ECO:0000256" key="1">
    <source>
        <dbReference type="SAM" id="MobiDB-lite"/>
    </source>
</evidence>
<organism evidence="2">
    <name type="scientific">mine drainage metagenome</name>
    <dbReference type="NCBI Taxonomy" id="410659"/>
    <lineage>
        <taxon>unclassified sequences</taxon>
        <taxon>metagenomes</taxon>
        <taxon>ecological metagenomes</taxon>
    </lineage>
</organism>
<gene>
    <name evidence="2" type="ORF">GALL_486400</name>
</gene>
<reference evidence="2" key="1">
    <citation type="submission" date="2016-10" db="EMBL/GenBank/DDBJ databases">
        <title>Sequence of Gallionella enrichment culture.</title>
        <authorList>
            <person name="Poehlein A."/>
            <person name="Muehling M."/>
            <person name="Daniel R."/>
        </authorList>
    </citation>
    <scope>NUCLEOTIDE SEQUENCE</scope>
</reference>
<feature type="region of interest" description="Disordered" evidence="1">
    <location>
        <begin position="1"/>
        <end position="26"/>
    </location>
</feature>
<feature type="compositionally biased region" description="Basic residues" evidence="1">
    <location>
        <begin position="8"/>
        <end position="18"/>
    </location>
</feature>
<proteinExistence type="predicted"/>